<sequence>MINQDLDKFNHVQQKHKSRYLKGANGVKKEGANQNDNTITGTSVGAEGRDLSRESK</sequence>
<organism evidence="2 3">
    <name type="scientific">Halalkalibacter alkalisediminis</name>
    <dbReference type="NCBI Taxonomy" id="935616"/>
    <lineage>
        <taxon>Bacteria</taxon>
        <taxon>Bacillati</taxon>
        <taxon>Bacillota</taxon>
        <taxon>Bacilli</taxon>
        <taxon>Bacillales</taxon>
        <taxon>Bacillaceae</taxon>
        <taxon>Halalkalibacter</taxon>
    </lineage>
</organism>
<evidence type="ECO:0000313" key="3">
    <source>
        <dbReference type="Proteomes" id="UP001589833"/>
    </source>
</evidence>
<keyword evidence="3" id="KW-1185">Reference proteome</keyword>
<comment type="caution">
    <text evidence="2">The sequence shown here is derived from an EMBL/GenBank/DDBJ whole genome shotgun (WGS) entry which is preliminary data.</text>
</comment>
<reference evidence="2 3" key="1">
    <citation type="submission" date="2024-09" db="EMBL/GenBank/DDBJ databases">
        <authorList>
            <person name="Sun Q."/>
            <person name="Mori K."/>
        </authorList>
    </citation>
    <scope>NUCLEOTIDE SEQUENCE [LARGE SCALE GENOMIC DNA]</scope>
    <source>
        <strain evidence="2 3">NCAIM B.02301</strain>
    </source>
</reference>
<name>A0ABV6NDK1_9BACI</name>
<gene>
    <name evidence="2" type="ORF">ACFFH4_07135</name>
</gene>
<evidence type="ECO:0000256" key="1">
    <source>
        <dbReference type="SAM" id="MobiDB-lite"/>
    </source>
</evidence>
<evidence type="ECO:0000313" key="2">
    <source>
        <dbReference type="EMBL" id="MFC0558823.1"/>
    </source>
</evidence>
<feature type="compositionally biased region" description="Basic and acidic residues" evidence="1">
    <location>
        <begin position="1"/>
        <end position="10"/>
    </location>
</feature>
<protein>
    <submittedName>
        <fullName evidence="2">Uncharacterized protein</fullName>
    </submittedName>
</protein>
<dbReference type="EMBL" id="JBHLTR010000006">
    <property type="protein sequence ID" value="MFC0558823.1"/>
    <property type="molecule type" value="Genomic_DNA"/>
</dbReference>
<feature type="compositionally biased region" description="Polar residues" evidence="1">
    <location>
        <begin position="32"/>
        <end position="43"/>
    </location>
</feature>
<feature type="region of interest" description="Disordered" evidence="1">
    <location>
        <begin position="1"/>
        <end position="56"/>
    </location>
</feature>
<dbReference type="Proteomes" id="UP001589833">
    <property type="component" value="Unassembled WGS sequence"/>
</dbReference>
<dbReference type="RefSeq" id="WP_273839572.1">
    <property type="nucleotide sequence ID" value="NZ_JAQQWT010000001.1"/>
</dbReference>
<accession>A0ABV6NDK1</accession>
<proteinExistence type="predicted"/>
<feature type="compositionally biased region" description="Basic and acidic residues" evidence="1">
    <location>
        <begin position="47"/>
        <end position="56"/>
    </location>
</feature>